<dbReference type="AlphaFoldDB" id="A0A7G9SEZ0"/>
<evidence type="ECO:0000256" key="1">
    <source>
        <dbReference type="SAM" id="SignalP"/>
    </source>
</evidence>
<keyword evidence="3" id="KW-1185">Reference proteome</keyword>
<dbReference type="KEGG" id="slut:H9L13_06670"/>
<evidence type="ECO:0000313" key="2">
    <source>
        <dbReference type="EMBL" id="QNN66415.1"/>
    </source>
</evidence>
<organism evidence="2 3">
    <name type="scientific">Sphingomonas lutea</name>
    <dbReference type="NCBI Taxonomy" id="1045317"/>
    <lineage>
        <taxon>Bacteria</taxon>
        <taxon>Pseudomonadati</taxon>
        <taxon>Pseudomonadota</taxon>
        <taxon>Alphaproteobacteria</taxon>
        <taxon>Sphingomonadales</taxon>
        <taxon>Sphingomonadaceae</taxon>
        <taxon>Sphingomonas</taxon>
    </lineage>
</organism>
<dbReference type="Proteomes" id="UP000515971">
    <property type="component" value="Chromosome"/>
</dbReference>
<sequence length="141" mass="15575">MFRLAAPAFALFLIAASPGTATVEVDISGLRNMRGQIHVCITQNPAYFPDCRKDPRAIRQSAPATTRELRFTGVAPGRYAVTLFHDENTNHRLDTAVGIPREGFGFSRNPKIRFGAPKFDAVSIELAPAFTRTAVHMQYLL</sequence>
<name>A0A7G9SEZ0_9SPHN</name>
<dbReference type="EMBL" id="CP060718">
    <property type="protein sequence ID" value="QNN66415.1"/>
    <property type="molecule type" value="Genomic_DNA"/>
</dbReference>
<proteinExistence type="predicted"/>
<feature type="chain" id="PRO_5028891652" evidence="1">
    <location>
        <begin position="22"/>
        <end position="141"/>
    </location>
</feature>
<dbReference type="Pfam" id="PF09912">
    <property type="entry name" value="DUF2141"/>
    <property type="match status" value="1"/>
</dbReference>
<feature type="signal peptide" evidence="1">
    <location>
        <begin position="1"/>
        <end position="21"/>
    </location>
</feature>
<keyword evidence="1" id="KW-0732">Signal</keyword>
<evidence type="ECO:0000313" key="3">
    <source>
        <dbReference type="Proteomes" id="UP000515971"/>
    </source>
</evidence>
<gene>
    <name evidence="2" type="ORF">H9L13_06670</name>
</gene>
<dbReference type="InterPro" id="IPR018673">
    <property type="entry name" value="DUF2141"/>
</dbReference>
<reference evidence="2 3" key="1">
    <citation type="submission" date="2020-08" db="EMBL/GenBank/DDBJ databases">
        <title>Genome sequence of Sphingomonas lutea KCTC 23642T.</title>
        <authorList>
            <person name="Hyun D.-W."/>
            <person name="Bae J.-W."/>
        </authorList>
    </citation>
    <scope>NUCLEOTIDE SEQUENCE [LARGE SCALE GENOMIC DNA]</scope>
    <source>
        <strain evidence="2 3">KCTC 23642</strain>
    </source>
</reference>
<protein>
    <submittedName>
        <fullName evidence="2">DUF2141 domain-containing protein</fullName>
    </submittedName>
</protein>
<accession>A0A7G9SEZ0</accession>
<dbReference type="RefSeq" id="WP_187537007.1">
    <property type="nucleotide sequence ID" value="NZ_BAABJT010000001.1"/>
</dbReference>